<feature type="non-terminal residue" evidence="1">
    <location>
        <position position="1"/>
    </location>
</feature>
<proteinExistence type="predicted"/>
<name>A0ACA9SRR9_9GLOM</name>
<dbReference type="Proteomes" id="UP000789920">
    <property type="component" value="Unassembled WGS sequence"/>
</dbReference>
<comment type="caution">
    <text evidence="1">The sequence shown here is derived from an EMBL/GenBank/DDBJ whole genome shotgun (WGS) entry which is preliminary data.</text>
</comment>
<protein>
    <submittedName>
        <fullName evidence="1">17803_t:CDS:1</fullName>
    </submittedName>
</protein>
<evidence type="ECO:0000313" key="1">
    <source>
        <dbReference type="EMBL" id="CAG8846320.1"/>
    </source>
</evidence>
<keyword evidence="2" id="KW-1185">Reference proteome</keyword>
<dbReference type="EMBL" id="CAJVQC010150651">
    <property type="protein sequence ID" value="CAG8846320.1"/>
    <property type="molecule type" value="Genomic_DNA"/>
</dbReference>
<reference evidence="1" key="1">
    <citation type="submission" date="2021-06" db="EMBL/GenBank/DDBJ databases">
        <authorList>
            <person name="Kallberg Y."/>
            <person name="Tangrot J."/>
            <person name="Rosling A."/>
        </authorList>
    </citation>
    <scope>NUCLEOTIDE SEQUENCE</scope>
    <source>
        <strain evidence="1">MA461A</strain>
    </source>
</reference>
<evidence type="ECO:0000313" key="2">
    <source>
        <dbReference type="Proteomes" id="UP000789920"/>
    </source>
</evidence>
<feature type="non-terminal residue" evidence="1">
    <location>
        <position position="40"/>
    </location>
</feature>
<organism evidence="1 2">
    <name type="scientific">Racocetra persica</name>
    <dbReference type="NCBI Taxonomy" id="160502"/>
    <lineage>
        <taxon>Eukaryota</taxon>
        <taxon>Fungi</taxon>
        <taxon>Fungi incertae sedis</taxon>
        <taxon>Mucoromycota</taxon>
        <taxon>Glomeromycotina</taxon>
        <taxon>Glomeromycetes</taxon>
        <taxon>Diversisporales</taxon>
        <taxon>Gigasporaceae</taxon>
        <taxon>Racocetra</taxon>
    </lineage>
</organism>
<gene>
    <name evidence="1" type="ORF">RPERSI_LOCUS34077</name>
</gene>
<sequence length="40" mass="4551">MTELPKDQPFSTVTRRIMTSSRSQNGENEDDSGYQGDQED</sequence>
<accession>A0ACA9SRR9</accession>